<dbReference type="InterPro" id="IPR011008">
    <property type="entry name" value="Dimeric_a/b-barrel"/>
</dbReference>
<accession>A0A0H5NNA6</accession>
<protein>
    <recommendedName>
        <fullName evidence="1">EthD domain-containing protein</fullName>
    </recommendedName>
</protein>
<evidence type="ECO:0000313" key="3">
    <source>
        <dbReference type="Proteomes" id="UP000057820"/>
    </source>
</evidence>
<dbReference type="InterPro" id="IPR009799">
    <property type="entry name" value="EthD_dom"/>
</dbReference>
<dbReference type="RefSeq" id="WP_011208685.1">
    <property type="nucleotide sequence ID" value="NZ_CAACYE020000001.1"/>
</dbReference>
<proteinExistence type="predicted"/>
<gene>
    <name evidence="2" type="ORF">ERS450000_01950</name>
</gene>
<dbReference type="PANTHER" id="PTHR40260">
    <property type="entry name" value="BLR8190 PROTEIN"/>
    <property type="match status" value="1"/>
</dbReference>
<dbReference type="Proteomes" id="UP000057820">
    <property type="component" value="Chromosome 1"/>
</dbReference>
<evidence type="ECO:0000313" key="2">
    <source>
        <dbReference type="EMBL" id="CRY76629.1"/>
    </source>
</evidence>
<evidence type="ECO:0000259" key="1">
    <source>
        <dbReference type="Pfam" id="PF07110"/>
    </source>
</evidence>
<feature type="domain" description="EthD" evidence="1">
    <location>
        <begin position="14"/>
        <end position="89"/>
    </location>
</feature>
<dbReference type="SUPFAM" id="SSF54909">
    <property type="entry name" value="Dimeric alpha+beta barrel"/>
    <property type="match status" value="1"/>
</dbReference>
<dbReference type="Gene3D" id="3.30.70.100">
    <property type="match status" value="1"/>
</dbReference>
<reference evidence="3" key="1">
    <citation type="submission" date="2015-03" db="EMBL/GenBank/DDBJ databases">
        <authorList>
            <consortium name="Pathogen Informatics"/>
        </authorList>
    </citation>
    <scope>NUCLEOTIDE SEQUENCE [LARGE SCALE GENOMIC DNA]</scope>
    <source>
        <strain evidence="3">NCTC11134</strain>
    </source>
</reference>
<dbReference type="EMBL" id="LN868938">
    <property type="protein sequence ID" value="CRY76629.1"/>
    <property type="molecule type" value="Genomic_DNA"/>
</dbReference>
<dbReference type="AlphaFoldDB" id="A0A0H5NNA6"/>
<dbReference type="OMA" id="HYREVHL"/>
<organism evidence="2 3">
    <name type="scientific">Nocardia farcinica</name>
    <dbReference type="NCBI Taxonomy" id="37329"/>
    <lineage>
        <taxon>Bacteria</taxon>
        <taxon>Bacillati</taxon>
        <taxon>Actinomycetota</taxon>
        <taxon>Actinomycetes</taxon>
        <taxon>Mycobacteriales</taxon>
        <taxon>Nocardiaceae</taxon>
        <taxon>Nocardia</taxon>
    </lineage>
</organism>
<dbReference type="KEGG" id="nfr:ERS450000_01950"/>
<dbReference type="NCBIfam" id="TIGR02118">
    <property type="entry name" value="EthD family reductase"/>
    <property type="match status" value="1"/>
</dbReference>
<name>A0A0H5NNA6_NOCFR</name>
<dbReference type="PANTHER" id="PTHR40260:SF2">
    <property type="entry name" value="BLR8190 PROTEIN"/>
    <property type="match status" value="1"/>
</dbReference>
<dbReference type="GeneID" id="61132915"/>
<dbReference type="Pfam" id="PF07110">
    <property type="entry name" value="EthD"/>
    <property type="match status" value="1"/>
</dbReference>
<sequence>MSYQISVCYGTPDDPAAFDEYYRTTHVPLAAKVPGLAGLSWGKCRSLDGSEPQFYAVAQLRFATEADLQQALASPEMKAAGKDVRNFATGGASMFVQQLESPLS</sequence>
<dbReference type="GO" id="GO:0016491">
    <property type="term" value="F:oxidoreductase activity"/>
    <property type="evidence" value="ECO:0007669"/>
    <property type="project" value="InterPro"/>
</dbReference>